<organism evidence="1 2">
    <name type="scientific">Ureibacillus xyleni</name>
    <dbReference type="NCBI Taxonomy" id="614648"/>
    <lineage>
        <taxon>Bacteria</taxon>
        <taxon>Bacillati</taxon>
        <taxon>Bacillota</taxon>
        <taxon>Bacilli</taxon>
        <taxon>Bacillales</taxon>
        <taxon>Caryophanaceae</taxon>
        <taxon>Ureibacillus</taxon>
    </lineage>
</organism>
<dbReference type="OrthoDB" id="2455445at2"/>
<sequence>MASNALKTNAKISPERVDEALSIRDRLIIELLVSVLDEKLVIERHILKERLANLVELADYDAELKETIHGIVAKM</sequence>
<proteinExistence type="predicted"/>
<dbReference type="AlphaFoldDB" id="A0A285T9W0"/>
<keyword evidence="2" id="KW-1185">Reference proteome</keyword>
<reference evidence="2" key="1">
    <citation type="submission" date="2017-08" db="EMBL/GenBank/DDBJ databases">
        <authorList>
            <person name="Varghese N."/>
            <person name="Submissions S."/>
        </authorList>
    </citation>
    <scope>NUCLEOTIDE SEQUENCE [LARGE SCALE GENOMIC DNA]</scope>
    <source>
        <strain evidence="2">JC22</strain>
    </source>
</reference>
<gene>
    <name evidence="1" type="ORF">SAMN05880501_11014</name>
</gene>
<accession>A0A285T9W0</accession>
<dbReference type="RefSeq" id="WP_097074247.1">
    <property type="nucleotide sequence ID" value="NZ_OBMQ01000010.1"/>
</dbReference>
<name>A0A285T9W0_9BACL</name>
<dbReference type="EMBL" id="OBMQ01000010">
    <property type="protein sequence ID" value="SOC18022.1"/>
    <property type="molecule type" value="Genomic_DNA"/>
</dbReference>
<evidence type="ECO:0008006" key="3">
    <source>
        <dbReference type="Google" id="ProtNLM"/>
    </source>
</evidence>
<evidence type="ECO:0000313" key="1">
    <source>
        <dbReference type="EMBL" id="SOC18022.1"/>
    </source>
</evidence>
<dbReference type="Proteomes" id="UP000219636">
    <property type="component" value="Unassembled WGS sequence"/>
</dbReference>
<protein>
    <recommendedName>
        <fullName evidence="3">Phosphate-starvation-inducible protein PsiE</fullName>
    </recommendedName>
</protein>
<evidence type="ECO:0000313" key="2">
    <source>
        <dbReference type="Proteomes" id="UP000219636"/>
    </source>
</evidence>